<keyword evidence="1" id="KW-0677">Repeat</keyword>
<dbReference type="OrthoDB" id="3269932at2759"/>
<keyword evidence="4" id="KW-1185">Reference proteome</keyword>
<comment type="caution">
    <text evidence="3">The sequence shown here is derived from an EMBL/GenBank/DDBJ whole genome shotgun (WGS) entry which is preliminary data.</text>
</comment>
<dbReference type="InParanoid" id="A0A369J4U8"/>
<evidence type="ECO:0000259" key="2">
    <source>
        <dbReference type="Pfam" id="PF24883"/>
    </source>
</evidence>
<dbReference type="AlphaFoldDB" id="A0A369J4U8"/>
<name>A0A369J4U8_HYPMA</name>
<evidence type="ECO:0000313" key="3">
    <source>
        <dbReference type="EMBL" id="RDB16180.1"/>
    </source>
</evidence>
<dbReference type="InterPro" id="IPR056884">
    <property type="entry name" value="NPHP3-like_N"/>
</dbReference>
<reference evidence="3" key="1">
    <citation type="submission" date="2018-04" db="EMBL/GenBank/DDBJ databases">
        <title>Whole genome sequencing of Hypsizygus marmoreus.</title>
        <authorList>
            <person name="Choi I.-G."/>
            <person name="Min B."/>
            <person name="Kim J.-G."/>
            <person name="Kim S."/>
            <person name="Oh Y.-L."/>
            <person name="Kong W.-S."/>
            <person name="Park H."/>
            <person name="Jeong J."/>
            <person name="Song E.-S."/>
        </authorList>
    </citation>
    <scope>NUCLEOTIDE SEQUENCE [LARGE SCALE GENOMIC DNA]</scope>
    <source>
        <strain evidence="3">51987-8</strain>
    </source>
</reference>
<protein>
    <recommendedName>
        <fullName evidence="2">Nephrocystin 3-like N-terminal domain-containing protein</fullName>
    </recommendedName>
</protein>
<dbReference type="InterPro" id="IPR027417">
    <property type="entry name" value="P-loop_NTPase"/>
</dbReference>
<evidence type="ECO:0000313" key="4">
    <source>
        <dbReference type="Proteomes" id="UP000076154"/>
    </source>
</evidence>
<proteinExistence type="predicted"/>
<organism evidence="3 4">
    <name type="scientific">Hypsizygus marmoreus</name>
    <name type="common">White beech mushroom</name>
    <name type="synonym">Agaricus marmoreus</name>
    <dbReference type="NCBI Taxonomy" id="39966"/>
    <lineage>
        <taxon>Eukaryota</taxon>
        <taxon>Fungi</taxon>
        <taxon>Dikarya</taxon>
        <taxon>Basidiomycota</taxon>
        <taxon>Agaricomycotina</taxon>
        <taxon>Agaricomycetes</taxon>
        <taxon>Agaricomycetidae</taxon>
        <taxon>Agaricales</taxon>
        <taxon>Tricholomatineae</taxon>
        <taxon>Lyophyllaceae</taxon>
        <taxon>Hypsizygus</taxon>
    </lineage>
</organism>
<feature type="domain" description="Nephrocystin 3-like N-terminal" evidence="2">
    <location>
        <begin position="74"/>
        <end position="239"/>
    </location>
</feature>
<accession>A0A369J4U8</accession>
<dbReference type="Gene3D" id="3.40.50.300">
    <property type="entry name" value="P-loop containing nucleotide triphosphate hydrolases"/>
    <property type="match status" value="1"/>
</dbReference>
<dbReference type="SUPFAM" id="SSF52540">
    <property type="entry name" value="P-loop containing nucleoside triphosphate hydrolases"/>
    <property type="match status" value="1"/>
</dbReference>
<dbReference type="Pfam" id="PF24883">
    <property type="entry name" value="NPHP3_N"/>
    <property type="match status" value="1"/>
</dbReference>
<evidence type="ECO:0000256" key="1">
    <source>
        <dbReference type="ARBA" id="ARBA00022737"/>
    </source>
</evidence>
<sequence>MAFSHSRNVQVFDSSFIDVQGNMNIYQPVRDVVLEPGLQILMRATSTGAAFDSQERYPAPRCHPETRKDVITTLQRWIRAASVRDTASILWLHGPAGAGKSAVAQTISESCAQDGQLAASFFFSRGMPTRDSMAFLFPTIAFQLAMSLPIWRERINRIVTDDPSVVHRAPAIQLDKLVVGALRPESLERDQQSSRSPFLIVIDGLDECKGSRDQTTILNLTSSLAHTPHLPLSFLIISRPEPHIASAFEEEAMHRICTYVSLYGLHASAWHDVYTYLHSSFDDIHSSERHAAVMRSVPKPWPGGDVVEKLVMKSGGYFIYASTVLKYIDEEFFSPIKRLSDVLKTESLSSASKPFAELDKLYHHILLSNPNTELVKQVLGYLMFLSRRSAVRQLDKIDVVIETIARLHTGEVLLSLRGLHSLISIGTYTKLEDGVLQVHINSVELFHASFGDFLFDDSRAGNFFIDIDEEIICCACFNSFKNWEKMNTPHEVRVRIFNEFKHCFRRMSTQDLLPTLKKYFDQPSWTSLICSSAQWNIDSRKEVVALIHWVVEQLQKLDHPPEGPTEQFMALSDFTLQTYLSLGPGMSAADILFIERLETVLDSHVMRSRDQAKIADYHAHLLDLTSSYRSHWIRICETLCSPLRDSFDWRKATRITFFLDDQRRSGVLFAPAPLRHARLALCCLKLLQTTTGVWYVDSYTHDYARTFWAHHISHSQPGSEDLLSCLQLFSKKLASRANFESWYDKIQPFLKRSHAYPPNPRLRLMVLGEQGTAVPDIENCSLRVFRDNVFIINVRCLVGWLKKMDDLPIDILEPWISISTEAERNSSPAI</sequence>
<dbReference type="EMBL" id="LUEZ02000131">
    <property type="protein sequence ID" value="RDB16180.1"/>
    <property type="molecule type" value="Genomic_DNA"/>
</dbReference>
<dbReference type="PANTHER" id="PTHR10039:SF17">
    <property type="entry name" value="FUNGAL STAND N-TERMINAL GOODBYE DOMAIN-CONTAINING PROTEIN-RELATED"/>
    <property type="match status" value="1"/>
</dbReference>
<gene>
    <name evidence="3" type="ORF">Hypma_003326</name>
</gene>
<dbReference type="Proteomes" id="UP000076154">
    <property type="component" value="Unassembled WGS sequence"/>
</dbReference>
<dbReference type="PANTHER" id="PTHR10039">
    <property type="entry name" value="AMELOGENIN"/>
    <property type="match status" value="1"/>
</dbReference>